<evidence type="ECO:0000256" key="3">
    <source>
        <dbReference type="ARBA" id="ARBA00013161"/>
    </source>
</evidence>
<dbReference type="Pfam" id="PF00579">
    <property type="entry name" value="tRNA-synt_1b"/>
    <property type="match status" value="1"/>
</dbReference>
<dbReference type="GO" id="GO:0004830">
    <property type="term" value="F:tryptophan-tRNA ligase activity"/>
    <property type="evidence" value="ECO:0007669"/>
    <property type="project" value="UniProtKB-EC"/>
</dbReference>
<dbReference type="EC" id="6.1.1.2" evidence="3"/>
<dbReference type="PhylomeDB" id="T1JAT1"/>
<comment type="catalytic activity">
    <reaction evidence="10">
        <text>tRNA(Trp) + L-tryptophan + ATP = L-tryptophyl-tRNA(Trp) + AMP + diphosphate + H(+)</text>
        <dbReference type="Rhea" id="RHEA:24080"/>
        <dbReference type="Rhea" id="RHEA-COMP:9671"/>
        <dbReference type="Rhea" id="RHEA-COMP:9705"/>
        <dbReference type="ChEBI" id="CHEBI:15378"/>
        <dbReference type="ChEBI" id="CHEBI:30616"/>
        <dbReference type="ChEBI" id="CHEBI:33019"/>
        <dbReference type="ChEBI" id="CHEBI:57912"/>
        <dbReference type="ChEBI" id="CHEBI:78442"/>
        <dbReference type="ChEBI" id="CHEBI:78535"/>
        <dbReference type="ChEBI" id="CHEBI:456215"/>
        <dbReference type="EC" id="6.1.1.2"/>
    </reaction>
</comment>
<keyword evidence="5 14" id="KW-0547">Nucleotide-binding</keyword>
<dbReference type="AlphaFoldDB" id="T1JAT1"/>
<evidence type="ECO:0000313" key="16">
    <source>
        <dbReference type="Proteomes" id="UP000014500"/>
    </source>
</evidence>
<keyword evidence="16" id="KW-1185">Reference proteome</keyword>
<evidence type="ECO:0000256" key="10">
    <source>
        <dbReference type="ARBA" id="ARBA00049929"/>
    </source>
</evidence>
<reference evidence="16" key="1">
    <citation type="submission" date="2011-05" db="EMBL/GenBank/DDBJ databases">
        <authorList>
            <person name="Richards S.R."/>
            <person name="Qu J."/>
            <person name="Jiang H."/>
            <person name="Jhangiani S.N."/>
            <person name="Agravi P."/>
            <person name="Goodspeed R."/>
            <person name="Gross S."/>
            <person name="Mandapat C."/>
            <person name="Jackson L."/>
            <person name="Mathew T."/>
            <person name="Pu L."/>
            <person name="Thornton R."/>
            <person name="Saada N."/>
            <person name="Wilczek-Boney K.B."/>
            <person name="Lee S."/>
            <person name="Kovar C."/>
            <person name="Wu Y."/>
            <person name="Scherer S.E."/>
            <person name="Worley K.C."/>
            <person name="Muzny D.M."/>
            <person name="Gibbs R."/>
        </authorList>
    </citation>
    <scope>NUCLEOTIDE SEQUENCE</scope>
    <source>
        <strain evidence="16">Brora</strain>
    </source>
</reference>
<organism evidence="15 16">
    <name type="scientific">Strigamia maritima</name>
    <name type="common">European centipede</name>
    <name type="synonym">Geophilus maritimus</name>
    <dbReference type="NCBI Taxonomy" id="126957"/>
    <lineage>
        <taxon>Eukaryota</taxon>
        <taxon>Metazoa</taxon>
        <taxon>Ecdysozoa</taxon>
        <taxon>Arthropoda</taxon>
        <taxon>Myriapoda</taxon>
        <taxon>Chilopoda</taxon>
        <taxon>Pleurostigmophora</taxon>
        <taxon>Geophilomorpha</taxon>
        <taxon>Linotaeniidae</taxon>
        <taxon>Strigamia</taxon>
    </lineage>
</organism>
<comment type="function">
    <text evidence="11">Catalyzes the attachment of tryptophan to tRNA(Trp) in a two-step reaction: tryptophan is first activated by ATP to form Trp-AMP and then transferred to the acceptor end of tRNA(Trp).</text>
</comment>
<dbReference type="InterPro" id="IPR024109">
    <property type="entry name" value="Trp-tRNA-ligase_bac-type"/>
</dbReference>
<dbReference type="Proteomes" id="UP000014500">
    <property type="component" value="Unassembled WGS sequence"/>
</dbReference>
<dbReference type="InterPro" id="IPR001412">
    <property type="entry name" value="aa-tRNA-synth_I_CS"/>
</dbReference>
<dbReference type="PANTHER" id="PTHR43766:SF1">
    <property type="entry name" value="TRYPTOPHAN--TRNA LIGASE, MITOCHONDRIAL"/>
    <property type="match status" value="1"/>
</dbReference>
<dbReference type="FunFam" id="3.40.50.620:FF:000082">
    <property type="entry name" value="MSW1p Mitochondrial tryptophanyl-tRNA synthetase"/>
    <property type="match status" value="1"/>
</dbReference>
<dbReference type="STRING" id="126957.T1JAT1"/>
<dbReference type="InterPro" id="IPR014729">
    <property type="entry name" value="Rossmann-like_a/b/a_fold"/>
</dbReference>
<evidence type="ECO:0000256" key="6">
    <source>
        <dbReference type="ARBA" id="ARBA00022840"/>
    </source>
</evidence>
<dbReference type="CDD" id="cd00806">
    <property type="entry name" value="TrpRS_core"/>
    <property type="match status" value="1"/>
</dbReference>
<dbReference type="Gene3D" id="1.10.240.10">
    <property type="entry name" value="Tyrosyl-Transfer RNA Synthetase"/>
    <property type="match status" value="1"/>
</dbReference>
<evidence type="ECO:0000256" key="11">
    <source>
        <dbReference type="ARBA" id="ARBA00059972"/>
    </source>
</evidence>
<dbReference type="Gene3D" id="3.40.50.620">
    <property type="entry name" value="HUPs"/>
    <property type="match status" value="1"/>
</dbReference>
<keyword evidence="6 14" id="KW-0067">ATP-binding</keyword>
<dbReference type="HAMAP" id="MF_00140_B">
    <property type="entry name" value="Trp_tRNA_synth_B"/>
    <property type="match status" value="1"/>
</dbReference>
<evidence type="ECO:0000256" key="1">
    <source>
        <dbReference type="ARBA" id="ARBA00004305"/>
    </source>
</evidence>
<dbReference type="GO" id="GO:0005524">
    <property type="term" value="F:ATP binding"/>
    <property type="evidence" value="ECO:0007669"/>
    <property type="project" value="UniProtKB-KW"/>
</dbReference>
<dbReference type="GO" id="GO:0005759">
    <property type="term" value="C:mitochondrial matrix"/>
    <property type="evidence" value="ECO:0007669"/>
    <property type="project" value="UniProtKB-SubCell"/>
</dbReference>
<dbReference type="PRINTS" id="PR01039">
    <property type="entry name" value="TRNASYNTHTRP"/>
</dbReference>
<keyword evidence="4 14" id="KW-0436">Ligase</keyword>
<dbReference type="InterPro" id="IPR002306">
    <property type="entry name" value="Trp-tRNA-ligase"/>
</dbReference>
<dbReference type="NCBIfam" id="TIGR00233">
    <property type="entry name" value="trpS"/>
    <property type="match status" value="1"/>
</dbReference>
<dbReference type="eggNOG" id="KOG2713">
    <property type="taxonomic scope" value="Eukaryota"/>
</dbReference>
<evidence type="ECO:0000256" key="2">
    <source>
        <dbReference type="ARBA" id="ARBA00005594"/>
    </source>
</evidence>
<evidence type="ECO:0000256" key="4">
    <source>
        <dbReference type="ARBA" id="ARBA00022598"/>
    </source>
</evidence>
<evidence type="ECO:0000313" key="15">
    <source>
        <dbReference type="EnsemblMetazoa" id="SMAR010854-PA"/>
    </source>
</evidence>
<evidence type="ECO:0000256" key="5">
    <source>
        <dbReference type="ARBA" id="ARBA00022741"/>
    </source>
</evidence>
<accession>T1JAT1</accession>
<reference evidence="15" key="2">
    <citation type="submission" date="2015-02" db="UniProtKB">
        <authorList>
            <consortium name="EnsemblMetazoa"/>
        </authorList>
    </citation>
    <scope>IDENTIFICATION</scope>
</reference>
<dbReference type="PANTHER" id="PTHR43766">
    <property type="entry name" value="TRYPTOPHAN--TRNA LIGASE, MITOCHONDRIAL"/>
    <property type="match status" value="1"/>
</dbReference>
<evidence type="ECO:0000256" key="13">
    <source>
        <dbReference type="ARBA" id="ARBA00080951"/>
    </source>
</evidence>
<dbReference type="InterPro" id="IPR002305">
    <property type="entry name" value="aa-tRNA-synth_Ic"/>
</dbReference>
<dbReference type="OMA" id="GWGQFKP"/>
<evidence type="ECO:0000256" key="12">
    <source>
        <dbReference type="ARBA" id="ARBA00069760"/>
    </source>
</evidence>
<proteinExistence type="inferred from homology"/>
<dbReference type="HOGENOM" id="CLU_029244_1_1_1"/>
<keyword evidence="8 14" id="KW-0030">Aminoacyl-tRNA synthetase</keyword>
<dbReference type="PROSITE" id="PS00178">
    <property type="entry name" value="AA_TRNA_LIGASE_I"/>
    <property type="match status" value="1"/>
</dbReference>
<name>T1JAT1_STRMM</name>
<dbReference type="InterPro" id="IPR050203">
    <property type="entry name" value="Trp-tRNA_synthetase"/>
</dbReference>
<comment type="subcellular location">
    <subcellularLocation>
        <location evidence="1">Mitochondrion matrix</location>
    </subcellularLocation>
</comment>
<dbReference type="EnsemblMetazoa" id="SMAR010854-RA">
    <property type="protein sequence ID" value="SMAR010854-PA"/>
    <property type="gene ID" value="SMAR010854"/>
</dbReference>
<sequence length="364" mass="41107">MKSVCRQWIYYCFISNKKSAAGGIISIKNFDERIFSGIQPTGSLHLGNYFGAVKTWVELQNQGKSAVYSIVDLHSITMPQESQTLQKNIKIMAASLLACGIDPEKSTLFLQSQVPHHTQLSWVLGCMTTLARLDQLPQYREKSSKLKNVPLGLFIYPVLQSADILLYKATHVPVGEDQVQHLQITNHLARLFNNKYSRIFPVPQAIIGETMRSRLKSLRNPEKKMSKSEPDARSRIELTDSSDEIVEKVKKSVTDMTSKLTFDPQTRPGVSNLIAIHSLFTGLTPDEICEQNSSLDTGQYKFVVAECMCENVAPLRRKIQDYLDSPEYLEEILQKGAEKANRIANSTWNDVRNCIGFDFNNKIT</sequence>
<dbReference type="EMBL" id="JH432004">
    <property type="status" value="NOT_ANNOTATED_CDS"/>
    <property type="molecule type" value="Genomic_DNA"/>
</dbReference>
<evidence type="ECO:0000256" key="8">
    <source>
        <dbReference type="ARBA" id="ARBA00023146"/>
    </source>
</evidence>
<comment type="similarity">
    <text evidence="2 14">Belongs to the class-I aminoacyl-tRNA synthetase family.</text>
</comment>
<evidence type="ECO:0000256" key="14">
    <source>
        <dbReference type="RuleBase" id="RU363036"/>
    </source>
</evidence>
<evidence type="ECO:0000256" key="9">
    <source>
        <dbReference type="ARBA" id="ARBA00030268"/>
    </source>
</evidence>
<protein>
    <recommendedName>
        <fullName evidence="12">Tryptophan--tRNA ligase, mitochondrial</fullName>
        <ecNumber evidence="3">6.1.1.2</ecNumber>
    </recommendedName>
    <alternativeName>
        <fullName evidence="13">(Mt)TrpRS</fullName>
    </alternativeName>
    <alternativeName>
        <fullName evidence="9">Tryptophanyl-tRNA synthetase</fullName>
    </alternativeName>
</protein>
<dbReference type="FunFam" id="1.10.240.10:FF:000002">
    <property type="entry name" value="Tryptophan--tRNA ligase"/>
    <property type="match status" value="1"/>
</dbReference>
<dbReference type="GO" id="GO:0070183">
    <property type="term" value="P:mitochondrial tryptophanyl-tRNA aminoacylation"/>
    <property type="evidence" value="ECO:0007669"/>
    <property type="project" value="TreeGrafter"/>
</dbReference>
<evidence type="ECO:0000256" key="7">
    <source>
        <dbReference type="ARBA" id="ARBA00022917"/>
    </source>
</evidence>
<keyword evidence="7 14" id="KW-0648">Protein biosynthesis</keyword>
<dbReference type="SUPFAM" id="SSF52374">
    <property type="entry name" value="Nucleotidylyl transferase"/>
    <property type="match status" value="1"/>
</dbReference>